<dbReference type="GO" id="GO:0009279">
    <property type="term" value="C:cell outer membrane"/>
    <property type="evidence" value="ECO:0007669"/>
    <property type="project" value="UniProtKB-SubCell"/>
</dbReference>
<dbReference type="PROSITE" id="PS51123">
    <property type="entry name" value="OMPA_2"/>
    <property type="match status" value="1"/>
</dbReference>
<accession>A0A9J6ZQI9</accession>
<evidence type="ECO:0000256" key="5">
    <source>
        <dbReference type="SAM" id="SignalP"/>
    </source>
</evidence>
<sequence>MKLLRRFALFAMLGAVVLSGCKSMTGAQKGAIIGTVGGAAAGAIIGRTAGNTAVGTAVGATVGGVTGAIIGNKMDKQAEEMKAKVPEATVERVGEGIIVELPNSILFGFDSSTLSAEAKANLDKMITVFSTYPDTDIEIQGHTDNTGAAAYNQTLSEKRAKAVYDYLIAKGVAPARLKVVGYGLTSPKYPNDTEANRALNRRVEFVITANEKMLQEAEAEAARQGK</sequence>
<evidence type="ECO:0000259" key="6">
    <source>
        <dbReference type="PROSITE" id="PS51123"/>
    </source>
</evidence>
<evidence type="ECO:0000256" key="4">
    <source>
        <dbReference type="PROSITE-ProRule" id="PRU00473"/>
    </source>
</evidence>
<dbReference type="InterPro" id="IPR006664">
    <property type="entry name" value="OMP_bac"/>
</dbReference>
<dbReference type="EMBL" id="CP098400">
    <property type="protein sequence ID" value="URW80204.1"/>
    <property type="molecule type" value="Genomic_DNA"/>
</dbReference>
<evidence type="ECO:0000256" key="2">
    <source>
        <dbReference type="ARBA" id="ARBA00023136"/>
    </source>
</evidence>
<comment type="subcellular location">
    <subcellularLocation>
        <location evidence="1">Cell outer membrane</location>
    </subcellularLocation>
</comment>
<evidence type="ECO:0000313" key="7">
    <source>
        <dbReference type="EMBL" id="URW80204.1"/>
    </source>
</evidence>
<evidence type="ECO:0000256" key="3">
    <source>
        <dbReference type="ARBA" id="ARBA00023237"/>
    </source>
</evidence>
<keyword evidence="8" id="KW-1185">Reference proteome</keyword>
<dbReference type="KEGG" id="alkq:M9189_02370"/>
<dbReference type="InterPro" id="IPR006665">
    <property type="entry name" value="OmpA-like"/>
</dbReference>
<name>A0A9J6ZQI9_9BACT</name>
<keyword evidence="3" id="KW-0998">Cell outer membrane</keyword>
<organism evidence="7 8">
    <name type="scientific">Xiashengella succiniciproducens</name>
    <dbReference type="NCBI Taxonomy" id="2949635"/>
    <lineage>
        <taxon>Bacteria</taxon>
        <taxon>Pseudomonadati</taxon>
        <taxon>Bacteroidota</taxon>
        <taxon>Bacteroidia</taxon>
        <taxon>Marinilabiliales</taxon>
        <taxon>Marinilabiliaceae</taxon>
        <taxon>Xiashengella</taxon>
    </lineage>
</organism>
<protein>
    <submittedName>
        <fullName evidence="7">OmpA family protein</fullName>
    </submittedName>
</protein>
<keyword evidence="5" id="KW-0732">Signal</keyword>
<dbReference type="Gene3D" id="3.30.1330.60">
    <property type="entry name" value="OmpA-like domain"/>
    <property type="match status" value="1"/>
</dbReference>
<dbReference type="Pfam" id="PF13488">
    <property type="entry name" value="Gly-zipper_Omp"/>
    <property type="match status" value="1"/>
</dbReference>
<dbReference type="InterPro" id="IPR036737">
    <property type="entry name" value="OmpA-like_sf"/>
</dbReference>
<dbReference type="InterPro" id="IPR050330">
    <property type="entry name" value="Bact_OuterMem_StrucFunc"/>
</dbReference>
<feature type="signal peptide" evidence="5">
    <location>
        <begin position="1"/>
        <end position="19"/>
    </location>
</feature>
<dbReference type="PANTHER" id="PTHR30329">
    <property type="entry name" value="STATOR ELEMENT OF FLAGELLAR MOTOR COMPLEX"/>
    <property type="match status" value="1"/>
</dbReference>
<proteinExistence type="predicted"/>
<dbReference type="AlphaFoldDB" id="A0A9J6ZQI9"/>
<reference evidence="7" key="2">
    <citation type="submission" date="2022-06" db="EMBL/GenBank/DDBJ databases">
        <title>Xiashengella guii gen. nov. sp. nov., a bacterium isolated form anaerobic digestion tank.</title>
        <authorList>
            <person name="Huang H."/>
        </authorList>
    </citation>
    <scope>NUCLEOTIDE SEQUENCE</scope>
    <source>
        <strain evidence="7">Ai-910</strain>
    </source>
</reference>
<gene>
    <name evidence="7" type="ORF">M9189_02370</name>
</gene>
<reference evidence="7" key="1">
    <citation type="submission" date="2022-05" db="EMBL/GenBank/DDBJ databases">
        <authorList>
            <person name="Sun X."/>
        </authorList>
    </citation>
    <scope>NUCLEOTIDE SEQUENCE</scope>
    <source>
        <strain evidence="7">Ai-910</strain>
    </source>
</reference>
<dbReference type="SUPFAM" id="SSF103088">
    <property type="entry name" value="OmpA-like"/>
    <property type="match status" value="1"/>
</dbReference>
<dbReference type="PANTHER" id="PTHR30329:SF21">
    <property type="entry name" value="LIPOPROTEIN YIAD-RELATED"/>
    <property type="match status" value="1"/>
</dbReference>
<dbReference type="CDD" id="cd07185">
    <property type="entry name" value="OmpA_C-like"/>
    <property type="match status" value="1"/>
</dbReference>
<dbReference type="InterPro" id="IPR039567">
    <property type="entry name" value="Gly-zipper"/>
</dbReference>
<dbReference type="RefSeq" id="WP_250724334.1">
    <property type="nucleotide sequence ID" value="NZ_CP098400.1"/>
</dbReference>
<dbReference type="Pfam" id="PF00691">
    <property type="entry name" value="OmpA"/>
    <property type="match status" value="1"/>
</dbReference>
<dbReference type="PROSITE" id="PS51257">
    <property type="entry name" value="PROKAR_LIPOPROTEIN"/>
    <property type="match status" value="1"/>
</dbReference>
<evidence type="ECO:0000313" key="8">
    <source>
        <dbReference type="Proteomes" id="UP001056426"/>
    </source>
</evidence>
<feature type="chain" id="PRO_5039903871" evidence="5">
    <location>
        <begin position="20"/>
        <end position="226"/>
    </location>
</feature>
<feature type="domain" description="OmpA-like" evidence="6">
    <location>
        <begin position="94"/>
        <end position="211"/>
    </location>
</feature>
<dbReference type="PRINTS" id="PR01021">
    <property type="entry name" value="OMPADOMAIN"/>
</dbReference>
<dbReference type="Proteomes" id="UP001056426">
    <property type="component" value="Chromosome"/>
</dbReference>
<keyword evidence="2 4" id="KW-0472">Membrane</keyword>
<evidence type="ECO:0000256" key="1">
    <source>
        <dbReference type="ARBA" id="ARBA00004442"/>
    </source>
</evidence>